<dbReference type="GO" id="GO:0016887">
    <property type="term" value="F:ATP hydrolysis activity"/>
    <property type="evidence" value="ECO:0007669"/>
    <property type="project" value="InterPro"/>
</dbReference>
<accession>A0A382VWC2</accession>
<keyword evidence="3" id="KW-0067">ATP-binding</keyword>
<feature type="domain" description="AAA+ ATPase" evidence="4">
    <location>
        <begin position="41"/>
        <end position="162"/>
    </location>
</feature>
<dbReference type="GO" id="GO:0006261">
    <property type="term" value="P:DNA-templated DNA replication"/>
    <property type="evidence" value="ECO:0007669"/>
    <property type="project" value="TreeGrafter"/>
</dbReference>
<dbReference type="AlphaFoldDB" id="A0A382VWC2"/>
<dbReference type="PANTHER" id="PTHR11669">
    <property type="entry name" value="REPLICATION FACTOR C / DNA POLYMERASE III GAMMA-TAU SUBUNIT"/>
    <property type="match status" value="1"/>
</dbReference>
<dbReference type="Gene3D" id="3.40.50.300">
    <property type="entry name" value="P-loop containing nucleotide triphosphate hydrolases"/>
    <property type="match status" value="1"/>
</dbReference>
<evidence type="ECO:0000256" key="2">
    <source>
        <dbReference type="ARBA" id="ARBA00022741"/>
    </source>
</evidence>
<dbReference type="CDD" id="cd00009">
    <property type="entry name" value="AAA"/>
    <property type="match status" value="1"/>
</dbReference>
<keyword evidence="2" id="KW-0547">Nucleotide-binding</keyword>
<keyword evidence="1" id="KW-0235">DNA replication</keyword>
<evidence type="ECO:0000313" key="5">
    <source>
        <dbReference type="EMBL" id="SVD50680.1"/>
    </source>
</evidence>
<dbReference type="PANTHER" id="PTHR11669:SF20">
    <property type="entry name" value="REPLICATION FACTOR C SUBUNIT 4"/>
    <property type="match status" value="1"/>
</dbReference>
<dbReference type="InterPro" id="IPR050238">
    <property type="entry name" value="DNA_Rep/Repair_Clamp_Loader"/>
</dbReference>
<dbReference type="Pfam" id="PF00004">
    <property type="entry name" value="AAA"/>
    <property type="match status" value="1"/>
</dbReference>
<dbReference type="InterPro" id="IPR003593">
    <property type="entry name" value="AAA+_ATPase"/>
</dbReference>
<dbReference type="GO" id="GO:0005524">
    <property type="term" value="F:ATP binding"/>
    <property type="evidence" value="ECO:0007669"/>
    <property type="project" value="UniProtKB-KW"/>
</dbReference>
<evidence type="ECO:0000256" key="3">
    <source>
        <dbReference type="ARBA" id="ARBA00022840"/>
    </source>
</evidence>
<proteinExistence type="predicted"/>
<evidence type="ECO:0000256" key="1">
    <source>
        <dbReference type="ARBA" id="ARBA00022705"/>
    </source>
</evidence>
<feature type="non-terminal residue" evidence="5">
    <location>
        <position position="189"/>
    </location>
</feature>
<dbReference type="SUPFAM" id="SSF52540">
    <property type="entry name" value="P-loop containing nucleoside triphosphate hydrolases"/>
    <property type="match status" value="1"/>
</dbReference>
<name>A0A382VWC2_9ZZZZ</name>
<organism evidence="5">
    <name type="scientific">marine metagenome</name>
    <dbReference type="NCBI Taxonomy" id="408172"/>
    <lineage>
        <taxon>unclassified sequences</taxon>
        <taxon>metagenomes</taxon>
        <taxon>ecological metagenomes</taxon>
    </lineage>
</organism>
<protein>
    <recommendedName>
        <fullName evidence="4">AAA+ ATPase domain-containing protein</fullName>
    </recommendedName>
</protein>
<dbReference type="InterPro" id="IPR027417">
    <property type="entry name" value="P-loop_NTPase"/>
</dbReference>
<dbReference type="GO" id="GO:0003689">
    <property type="term" value="F:DNA clamp loader activity"/>
    <property type="evidence" value="ECO:0007669"/>
    <property type="project" value="TreeGrafter"/>
</dbReference>
<dbReference type="EMBL" id="UINC01155056">
    <property type="protein sequence ID" value="SVD50680.1"/>
    <property type="molecule type" value="Genomic_DNA"/>
</dbReference>
<dbReference type="InterPro" id="IPR003959">
    <property type="entry name" value="ATPase_AAA_core"/>
</dbReference>
<gene>
    <name evidence="5" type="ORF">METZ01_LOCUS403534</name>
</gene>
<dbReference type="GO" id="GO:0005663">
    <property type="term" value="C:DNA replication factor C complex"/>
    <property type="evidence" value="ECO:0007669"/>
    <property type="project" value="TreeGrafter"/>
</dbReference>
<evidence type="ECO:0000259" key="4">
    <source>
        <dbReference type="SMART" id="SM00382"/>
    </source>
</evidence>
<reference evidence="5" key="1">
    <citation type="submission" date="2018-05" db="EMBL/GenBank/DDBJ databases">
        <authorList>
            <person name="Lanie J.A."/>
            <person name="Ng W.-L."/>
            <person name="Kazmierczak K.M."/>
            <person name="Andrzejewski T.M."/>
            <person name="Davidsen T.M."/>
            <person name="Wayne K.J."/>
            <person name="Tettelin H."/>
            <person name="Glass J.I."/>
            <person name="Rusch D."/>
            <person name="Podicherti R."/>
            <person name="Tsui H.-C.T."/>
            <person name="Winkler M.E."/>
        </authorList>
    </citation>
    <scope>NUCLEOTIDE SEQUENCE</scope>
</reference>
<dbReference type="SMART" id="SM00382">
    <property type="entry name" value="AAA"/>
    <property type="match status" value="1"/>
</dbReference>
<dbReference type="GO" id="GO:0006281">
    <property type="term" value="P:DNA repair"/>
    <property type="evidence" value="ECO:0007669"/>
    <property type="project" value="TreeGrafter"/>
</dbReference>
<sequence>MAVPVEEWGLWVETYRPKKISECILPQVIKDSFLEFLHQGNIPNLILSGTAGTGKTTSARAICDELGVDYMMINGSDEGRLIDTLRNKIIPFCTTVSMTGGRKVLIVDEADYMNAESVQPAMRGCIERFAGNCSFIFTCNFRNRIIEPIQSRCSVIEFKIDKDDRPEIAGQFMKRMQDILDSEKVSYDS</sequence>